<name>A0A7S9H1F5_9BRAD</name>
<dbReference type="GO" id="GO:0000166">
    <property type="term" value="F:nucleotide binding"/>
    <property type="evidence" value="ECO:0007669"/>
    <property type="project" value="InterPro"/>
</dbReference>
<dbReference type="AlphaFoldDB" id="A0A7S9H1F5"/>
<dbReference type="Proteomes" id="UP000594621">
    <property type="component" value="Chromosome"/>
</dbReference>
<evidence type="ECO:0000259" key="1">
    <source>
        <dbReference type="Pfam" id="PF01408"/>
    </source>
</evidence>
<sequence length="410" mass="44210">MTGLTVALIGGGRWGRTHASVLAQLSDRVARVLWVSRHNREAVDAFLADLPGAGDKFTAVQNLDAMLAARPDAAIVVTPAADHAETAGILLRARVPTLVEKPLALSADGARRLVEQAAAYDVPLLVGLHLLTAPFLHHFLGLTAGRSVAAVELEWLDPEREIRHGVEKFSNVTTHKVDEIIPHLWSMLHLVDDGAKLQLDKVGPLAQGAVKVELGLGQSRATLRFGRRASVRKRRIELEFRDGGYAELDFTVEPGRIIVDGVEQPSFVSDSTYGPLAVELAGFLDIVRLGQDISSSPQSASRCMGAVELAEMVRARLIAEEASAAAAQLARGGAMRDPDVSAWIIDNLAPLLDIREPRTESERRELADLIIDAVEPASSPAHAGDDRLGPAIATIRQTDFLQRLTRGRSV</sequence>
<evidence type="ECO:0000313" key="2">
    <source>
        <dbReference type="EMBL" id="QPF93900.1"/>
    </source>
</evidence>
<dbReference type="InterPro" id="IPR000683">
    <property type="entry name" value="Gfo/Idh/MocA-like_OxRdtase_N"/>
</dbReference>
<accession>A0A7S9H1F5</accession>
<dbReference type="Gene3D" id="3.30.360.10">
    <property type="entry name" value="Dihydrodipicolinate Reductase, domain 2"/>
    <property type="match status" value="1"/>
</dbReference>
<organism evidence="2 3">
    <name type="scientific">Bradyrhizobium commune</name>
    <dbReference type="NCBI Taxonomy" id="83627"/>
    <lineage>
        <taxon>Bacteria</taxon>
        <taxon>Pseudomonadati</taxon>
        <taxon>Pseudomonadota</taxon>
        <taxon>Alphaproteobacteria</taxon>
        <taxon>Hyphomicrobiales</taxon>
        <taxon>Nitrobacteraceae</taxon>
        <taxon>Bradyrhizobium</taxon>
    </lineage>
</organism>
<dbReference type="Gene3D" id="3.40.50.720">
    <property type="entry name" value="NAD(P)-binding Rossmann-like Domain"/>
    <property type="match status" value="1"/>
</dbReference>
<feature type="domain" description="Gfo/Idh/MocA-like oxidoreductase N-terminal" evidence="1">
    <location>
        <begin position="5"/>
        <end position="127"/>
    </location>
</feature>
<dbReference type="PANTHER" id="PTHR43377:SF1">
    <property type="entry name" value="BILIVERDIN REDUCTASE A"/>
    <property type="match status" value="1"/>
</dbReference>
<dbReference type="SUPFAM" id="SSF51735">
    <property type="entry name" value="NAD(P)-binding Rossmann-fold domains"/>
    <property type="match status" value="1"/>
</dbReference>
<dbReference type="RefSeq" id="WP_195803407.1">
    <property type="nucleotide sequence ID" value="NZ_CP061379.1"/>
</dbReference>
<keyword evidence="3" id="KW-1185">Reference proteome</keyword>
<evidence type="ECO:0000313" key="3">
    <source>
        <dbReference type="Proteomes" id="UP000594621"/>
    </source>
</evidence>
<dbReference type="EMBL" id="CP061379">
    <property type="protein sequence ID" value="QPF93900.1"/>
    <property type="molecule type" value="Genomic_DNA"/>
</dbReference>
<dbReference type="PANTHER" id="PTHR43377">
    <property type="entry name" value="BILIVERDIN REDUCTASE A"/>
    <property type="match status" value="1"/>
</dbReference>
<dbReference type="InterPro" id="IPR036291">
    <property type="entry name" value="NAD(P)-bd_dom_sf"/>
</dbReference>
<dbReference type="InterPro" id="IPR051450">
    <property type="entry name" value="Gfo/Idh/MocA_Oxidoreductases"/>
</dbReference>
<dbReference type="KEGG" id="bcou:IC761_11795"/>
<reference evidence="2 3" key="1">
    <citation type="submission" date="2020-09" db="EMBL/GenBank/DDBJ databases">
        <title>Complete genomes of bradyrhizobia occurring on native shrubby legumes in Australia.</title>
        <authorList>
            <person name="Lafay B."/>
        </authorList>
    </citation>
    <scope>NUCLEOTIDE SEQUENCE [LARGE SCALE GENOMIC DNA]</scope>
    <source>
        <strain evidence="2 3">BDV5040</strain>
    </source>
</reference>
<dbReference type="Pfam" id="PF01408">
    <property type="entry name" value="GFO_IDH_MocA"/>
    <property type="match status" value="1"/>
</dbReference>
<protein>
    <submittedName>
        <fullName evidence="2">Gfo/Idh/MocA family oxidoreductase</fullName>
    </submittedName>
</protein>
<gene>
    <name evidence="2" type="ORF">IC761_11795</name>
</gene>
<proteinExistence type="predicted"/>